<sequence length="87" mass="9845">MDETCVDVVQALRVFNLVLSQGVRQGDEYSWQGLTASSDFDGYNVCLQDALVRLDIHFHSSFHLNSPSRRALTLFVSQLQALDAQYH</sequence>
<dbReference type="EMBL" id="CAKLPX010000001">
    <property type="protein sequence ID" value="CAH0990045.1"/>
    <property type="molecule type" value="Genomic_DNA"/>
</dbReference>
<accession>A0ABM9A9X1</accession>
<evidence type="ECO:0000313" key="2">
    <source>
        <dbReference type="Proteomes" id="UP000838100"/>
    </source>
</evidence>
<dbReference type="Proteomes" id="UP000838100">
    <property type="component" value="Unassembled WGS sequence"/>
</dbReference>
<dbReference type="InterPro" id="IPR021432">
    <property type="entry name" value="DUF3081"/>
</dbReference>
<evidence type="ECO:0000313" key="1">
    <source>
        <dbReference type="EMBL" id="CAH0990045.1"/>
    </source>
</evidence>
<dbReference type="Pfam" id="PF11280">
    <property type="entry name" value="DUF3081"/>
    <property type="match status" value="1"/>
</dbReference>
<name>A0ABM9A9X1_9GAMM</name>
<dbReference type="RefSeq" id="WP_237442741.1">
    <property type="nucleotide sequence ID" value="NZ_CAKLPX010000001.1"/>
</dbReference>
<proteinExistence type="predicted"/>
<keyword evidence="2" id="KW-1185">Reference proteome</keyword>
<reference evidence="1" key="1">
    <citation type="submission" date="2021-12" db="EMBL/GenBank/DDBJ databases">
        <authorList>
            <person name="Rodrigo-Torres L."/>
            <person name="Arahal R. D."/>
            <person name="Lucena T."/>
        </authorList>
    </citation>
    <scope>NUCLEOTIDE SEQUENCE</scope>
    <source>
        <strain evidence="1">CECT 8267</strain>
    </source>
</reference>
<protein>
    <submittedName>
        <fullName evidence="1">Uncharacterized protein</fullName>
    </submittedName>
</protein>
<organism evidence="1 2">
    <name type="scientific">Sinobacterium norvegicum</name>
    <dbReference type="NCBI Taxonomy" id="1641715"/>
    <lineage>
        <taxon>Bacteria</taxon>
        <taxon>Pseudomonadati</taxon>
        <taxon>Pseudomonadota</taxon>
        <taxon>Gammaproteobacteria</taxon>
        <taxon>Cellvibrionales</taxon>
        <taxon>Spongiibacteraceae</taxon>
        <taxon>Sinobacterium</taxon>
    </lineage>
</organism>
<comment type="caution">
    <text evidence="1">The sequence shown here is derived from an EMBL/GenBank/DDBJ whole genome shotgun (WGS) entry which is preliminary data.</text>
</comment>
<gene>
    <name evidence="1" type="ORF">SIN8267_00128</name>
</gene>